<dbReference type="AlphaFoldDB" id="A0A317VNX6"/>
<proteinExistence type="predicted"/>
<dbReference type="Proteomes" id="UP000246171">
    <property type="component" value="Unassembled WGS sequence"/>
</dbReference>
<name>A0A317VNX6_ASPEC</name>
<dbReference type="VEuPathDB" id="FungiDB:BO83DRAFT_463166"/>
<gene>
    <name evidence="2" type="ORF">BO83DRAFT_463166</name>
</gene>
<dbReference type="EMBL" id="MSFU01000009">
    <property type="protein sequence ID" value="PWY75625.1"/>
    <property type="molecule type" value="Genomic_DNA"/>
</dbReference>
<feature type="region of interest" description="Disordered" evidence="1">
    <location>
        <begin position="403"/>
        <end position="422"/>
    </location>
</feature>
<reference evidence="2" key="1">
    <citation type="submission" date="2016-12" db="EMBL/GenBank/DDBJ databases">
        <title>The genomes of Aspergillus section Nigri reveals drivers in fungal speciation.</title>
        <authorList>
            <consortium name="DOE Joint Genome Institute"/>
            <person name="Vesth T.C."/>
            <person name="Nybo J."/>
            <person name="Theobald S."/>
            <person name="Brandl J."/>
            <person name="Frisvad J.C."/>
            <person name="Nielsen K.F."/>
            <person name="Lyhne E.K."/>
            <person name="Kogle M.E."/>
            <person name="Kuo A."/>
            <person name="Riley R."/>
            <person name="Clum A."/>
            <person name="Nolan M."/>
            <person name="Lipzen A."/>
            <person name="Salamov A."/>
            <person name="Henrissat B."/>
            <person name="Wiebenga A."/>
            <person name="De vries R.P."/>
            <person name="Grigoriev I.V."/>
            <person name="Mortensen U.H."/>
            <person name="Andersen M.R."/>
            <person name="Baker S.E."/>
        </authorList>
    </citation>
    <scope>NUCLEOTIDE SEQUENCE</scope>
    <source>
        <strain evidence="2">CBS 122712</strain>
    </source>
</reference>
<evidence type="ECO:0000313" key="2">
    <source>
        <dbReference type="EMBL" id="PWY75625.1"/>
    </source>
</evidence>
<dbReference type="OrthoDB" id="4454461at2759"/>
<keyword evidence="3" id="KW-1185">Reference proteome</keyword>
<protein>
    <recommendedName>
        <fullName evidence="4">F-box domain-containing protein</fullName>
    </recommendedName>
</protein>
<evidence type="ECO:0000256" key="1">
    <source>
        <dbReference type="SAM" id="MobiDB-lite"/>
    </source>
</evidence>
<dbReference type="GeneID" id="37059278"/>
<sequence>MVKKYHWRNGLVQILISIHYHDKRKADPVLAHLFHHLRHDADRPIAHVLTARPKKKYRAYPNSCPSNMSEKLSDFDMALKPQTRRPFNSTMQTMLTKLHLKHSLRGSFSVLPPRLVEKIFTFLSAPDQICFGLSCQYILCCLKTYLEEQKTQLYQLLPVEKRIQSDIFAKIEQQPRVQLLLRLESDRWRYCSDCQLLHPAFTWRSLRDLKETHTKRSKCCSGCSVLEGSLRCMPYAGEVDICPCTRITFVDKLALIQQCKKEKRFVPVSNGKSSSVPPTQKPHTDFQHSCVFNSNPSFRVRIRTDLLYDDTHQRLCLYNFYEIYTVPGRPLKSLRSINICPHRNIVDFARQIFHEGGSGFMGWEKNRSTRSARFSSWARYENAQGCYYSMTISTARDLGKSDWPDKAWTRQSSRRNTPSGNA</sequence>
<evidence type="ECO:0000313" key="3">
    <source>
        <dbReference type="Proteomes" id="UP000246171"/>
    </source>
</evidence>
<evidence type="ECO:0008006" key="4">
    <source>
        <dbReference type="Google" id="ProtNLM"/>
    </source>
</evidence>
<feature type="compositionally biased region" description="Polar residues" evidence="1">
    <location>
        <begin position="409"/>
        <end position="422"/>
    </location>
</feature>
<dbReference type="RefSeq" id="XP_025389155.1">
    <property type="nucleotide sequence ID" value="XM_025537316.1"/>
</dbReference>
<organism evidence="2 3">
    <name type="scientific">Aspergillus eucalypticola (strain CBS 122712 / IBT 29274)</name>
    <dbReference type="NCBI Taxonomy" id="1448314"/>
    <lineage>
        <taxon>Eukaryota</taxon>
        <taxon>Fungi</taxon>
        <taxon>Dikarya</taxon>
        <taxon>Ascomycota</taxon>
        <taxon>Pezizomycotina</taxon>
        <taxon>Eurotiomycetes</taxon>
        <taxon>Eurotiomycetidae</taxon>
        <taxon>Eurotiales</taxon>
        <taxon>Aspergillaceae</taxon>
        <taxon>Aspergillus</taxon>
        <taxon>Aspergillus subgen. Circumdati</taxon>
    </lineage>
</organism>
<accession>A0A317VNX6</accession>
<comment type="caution">
    <text evidence="2">The sequence shown here is derived from an EMBL/GenBank/DDBJ whole genome shotgun (WGS) entry which is preliminary data.</text>
</comment>